<dbReference type="InterPro" id="IPR013216">
    <property type="entry name" value="Methyltransf_11"/>
</dbReference>
<feature type="compositionally biased region" description="Low complexity" evidence="2">
    <location>
        <begin position="14"/>
        <end position="24"/>
    </location>
</feature>
<evidence type="ECO:0000256" key="2">
    <source>
        <dbReference type="SAM" id="MobiDB-lite"/>
    </source>
</evidence>
<name>A0ABT7S8T3_9CELL</name>
<reference evidence="4 5" key="1">
    <citation type="submission" date="2023-06" db="EMBL/GenBank/DDBJ databases">
        <title>Cellulomonas sp. MW9 Whole genome sequence.</title>
        <authorList>
            <person name="Park S."/>
        </authorList>
    </citation>
    <scope>NUCLEOTIDE SEQUENCE [LARGE SCALE GENOMIC DNA]</scope>
    <source>
        <strain evidence="4 5">MW9</strain>
    </source>
</reference>
<evidence type="ECO:0000313" key="5">
    <source>
        <dbReference type="Proteomes" id="UP001321453"/>
    </source>
</evidence>
<gene>
    <name evidence="4" type="ORF">QRT05_11885</name>
</gene>
<evidence type="ECO:0000259" key="3">
    <source>
        <dbReference type="Pfam" id="PF08241"/>
    </source>
</evidence>
<dbReference type="EMBL" id="JAUCGR010000003">
    <property type="protein sequence ID" value="MDM7832036.1"/>
    <property type="molecule type" value="Genomic_DNA"/>
</dbReference>
<organism evidence="4 5">
    <name type="scientific">Cellulomonas edaphi</name>
    <dbReference type="NCBI Taxonomy" id="3053468"/>
    <lineage>
        <taxon>Bacteria</taxon>
        <taxon>Bacillati</taxon>
        <taxon>Actinomycetota</taxon>
        <taxon>Actinomycetes</taxon>
        <taxon>Micrococcales</taxon>
        <taxon>Cellulomonadaceae</taxon>
        <taxon>Cellulomonas</taxon>
    </lineage>
</organism>
<dbReference type="Proteomes" id="UP001321453">
    <property type="component" value="Unassembled WGS sequence"/>
</dbReference>
<dbReference type="InterPro" id="IPR029063">
    <property type="entry name" value="SAM-dependent_MTases_sf"/>
</dbReference>
<comment type="caution">
    <text evidence="4">The sequence shown here is derived from an EMBL/GenBank/DDBJ whole genome shotgun (WGS) entry which is preliminary data.</text>
</comment>
<keyword evidence="1" id="KW-0620">Polyamine biosynthesis</keyword>
<proteinExistence type="predicted"/>
<accession>A0ABT7S8T3</accession>
<keyword evidence="5" id="KW-1185">Reference proteome</keyword>
<dbReference type="PANTHER" id="PTHR43317">
    <property type="entry name" value="THERMOSPERMINE SYNTHASE ACAULIS5"/>
    <property type="match status" value="1"/>
</dbReference>
<dbReference type="NCBIfam" id="NF037959">
    <property type="entry name" value="MFS_SpdSyn"/>
    <property type="match status" value="1"/>
</dbReference>
<feature type="domain" description="Methyltransferase type 11" evidence="3">
    <location>
        <begin position="97"/>
        <end position="197"/>
    </location>
</feature>
<evidence type="ECO:0000256" key="1">
    <source>
        <dbReference type="ARBA" id="ARBA00023115"/>
    </source>
</evidence>
<dbReference type="Pfam" id="PF08241">
    <property type="entry name" value="Methyltransf_11"/>
    <property type="match status" value="1"/>
</dbReference>
<dbReference type="PANTHER" id="PTHR43317:SF1">
    <property type="entry name" value="THERMOSPERMINE SYNTHASE ACAULIS5"/>
    <property type="match status" value="1"/>
</dbReference>
<sequence>MAARDRSTRRASASHRAPTRTAAAWPEGPVRIPTGTVELVRDPDQPDGVTVLVNGVPSSYLDLARPEVLAFEYMQQMAAVVARLDDGTGPLDVVHLGAAGCALARALHALRPGSRHVAVELDTALPELVRGWFDLPRSPALRIRAGDARAQLATMPEASADVVVRDVFAGSVTPAHLVTREMAAEVVRVLRPGGLYLVNCADRPPLATARCEVATLRDAFVDVAAIAEPGVLRGRGYGNLVLAGTDRTDVLGAPALARAVRSLPAPARLLHGEELLTFAGRSPALRDPATDPGADPGTA</sequence>
<dbReference type="SUPFAM" id="SSF53335">
    <property type="entry name" value="S-adenosyl-L-methionine-dependent methyltransferases"/>
    <property type="match status" value="1"/>
</dbReference>
<dbReference type="RefSeq" id="WP_289447488.1">
    <property type="nucleotide sequence ID" value="NZ_JAUCGR010000003.1"/>
</dbReference>
<evidence type="ECO:0000313" key="4">
    <source>
        <dbReference type="EMBL" id="MDM7832036.1"/>
    </source>
</evidence>
<dbReference type="CDD" id="cd02440">
    <property type="entry name" value="AdoMet_MTases"/>
    <property type="match status" value="1"/>
</dbReference>
<feature type="region of interest" description="Disordered" evidence="2">
    <location>
        <begin position="1"/>
        <end position="27"/>
    </location>
</feature>
<dbReference type="Gene3D" id="3.40.50.150">
    <property type="entry name" value="Vaccinia Virus protein VP39"/>
    <property type="match status" value="1"/>
</dbReference>
<protein>
    <submittedName>
        <fullName evidence="4">Fused MFS/spermidine synthase</fullName>
    </submittedName>
</protein>